<dbReference type="InterPro" id="IPR013736">
    <property type="entry name" value="Xaa-Pro_dipept_C"/>
</dbReference>
<evidence type="ECO:0000256" key="1">
    <source>
        <dbReference type="ARBA" id="ARBA00022801"/>
    </source>
</evidence>
<keyword evidence="1 4" id="KW-0378">Hydrolase</keyword>
<accession>A0A921MMS5</accession>
<gene>
    <name evidence="4" type="ORF">K8V01_09035</name>
</gene>
<comment type="caution">
    <text evidence="4">The sequence shown here is derived from an EMBL/GenBank/DDBJ whole genome shotgun (WGS) entry which is preliminary data.</text>
</comment>
<evidence type="ECO:0000313" key="4">
    <source>
        <dbReference type="EMBL" id="HJG87150.1"/>
    </source>
</evidence>
<dbReference type="Pfam" id="PF08530">
    <property type="entry name" value="PepX_C"/>
    <property type="match status" value="1"/>
</dbReference>
<dbReference type="SUPFAM" id="SSF53474">
    <property type="entry name" value="alpha/beta-Hydrolases"/>
    <property type="match status" value="1"/>
</dbReference>
<dbReference type="NCBIfam" id="TIGR00976">
    <property type="entry name" value="CocE_NonD"/>
    <property type="match status" value="1"/>
</dbReference>
<dbReference type="InterPro" id="IPR029058">
    <property type="entry name" value="AB_hydrolase_fold"/>
</dbReference>
<protein>
    <submittedName>
        <fullName evidence="4">CocE/NonD family hydrolase</fullName>
    </submittedName>
</protein>
<feature type="chain" id="PRO_5037781834" evidence="2">
    <location>
        <begin position="20"/>
        <end position="605"/>
    </location>
</feature>
<dbReference type="Gene3D" id="1.10.3020.10">
    <property type="entry name" value="alpha-amino acid ester hydrolase ( Helical cap domain)"/>
    <property type="match status" value="1"/>
</dbReference>
<dbReference type="Gene3D" id="2.60.120.260">
    <property type="entry name" value="Galactose-binding domain-like"/>
    <property type="match status" value="1"/>
</dbReference>
<dbReference type="InterPro" id="IPR005674">
    <property type="entry name" value="CocE/Ser_esterase"/>
</dbReference>
<sequence length="605" mass="66731">MKKAVIAALGISFALTLSACETPTTKVPSSPSASLPPTEAVSPVPSPNVAAQEAIPCCGGYATVEFVPMEDGTEICCLVVTPEKEGKFPTVITQNCYQAATEEFTAEYFESCVADSSAFVEAGYAFVMIQTRGTANSQYESFLAYIHDTDDELQVMDWIRQQDFYNGELFCNGMSYMGFTSMSHLYAPHDDIKAISMQCPVSTRYDAWYQNGFIKIGLMGYWQAMMHRPAGFEGTALGNTMDMTLFNTFPYIDWPVEMYSEQDAYWTGILTHPEDGDWWRTEAAGSYIYDAIAGIDIPVLLYENFYDIFYEDSNAIWNSFSAEQKAQSAFLVSQFGHSYTGSEDWPLNVGTSTTPNYYADYVVDFFDSVRNGTEPTAVELGAVTYYPVDGEQWFTEPDALTDGSQEHVLYLNQNTLDQQAGEVTAMTYTYDPSNPAVFQASDENGGNGTNGYNGLAAEAEPGSRQDILTFLSAPVEEETYIKGTLSAQLEVSSDCEDTCFLVRIYVVKDGVAYNLREDITSLSYQLGDYTPGEQVTLEFETGPVVCKLNPGDSIRVDVSSSAAGMYSIHTNVAGNQWEISQPVVAQNTVYTGSSFIRYCTENLDA</sequence>
<dbReference type="InterPro" id="IPR000383">
    <property type="entry name" value="Xaa-Pro-like_dom"/>
</dbReference>
<dbReference type="AlphaFoldDB" id="A0A921MMS5"/>
<dbReference type="Gene3D" id="3.40.50.1820">
    <property type="entry name" value="alpha/beta hydrolase"/>
    <property type="match status" value="1"/>
</dbReference>
<organism evidence="4 5">
    <name type="scientific">Pseudoflavonifractor capillosus</name>
    <dbReference type="NCBI Taxonomy" id="106588"/>
    <lineage>
        <taxon>Bacteria</taxon>
        <taxon>Bacillati</taxon>
        <taxon>Bacillota</taxon>
        <taxon>Clostridia</taxon>
        <taxon>Eubacteriales</taxon>
        <taxon>Oscillospiraceae</taxon>
        <taxon>Pseudoflavonifractor</taxon>
    </lineage>
</organism>
<proteinExistence type="predicted"/>
<dbReference type="EMBL" id="DYUC01000089">
    <property type="protein sequence ID" value="HJG87150.1"/>
    <property type="molecule type" value="Genomic_DNA"/>
</dbReference>
<dbReference type="PROSITE" id="PS51257">
    <property type="entry name" value="PROKAR_LIPOPROTEIN"/>
    <property type="match status" value="1"/>
</dbReference>
<dbReference type="InterPro" id="IPR008979">
    <property type="entry name" value="Galactose-bd-like_sf"/>
</dbReference>
<dbReference type="GO" id="GO:0008239">
    <property type="term" value="F:dipeptidyl-peptidase activity"/>
    <property type="evidence" value="ECO:0007669"/>
    <property type="project" value="InterPro"/>
</dbReference>
<name>A0A921MMS5_9FIRM</name>
<feature type="signal peptide" evidence="2">
    <location>
        <begin position="1"/>
        <end position="19"/>
    </location>
</feature>
<evidence type="ECO:0000313" key="5">
    <source>
        <dbReference type="Proteomes" id="UP000760668"/>
    </source>
</evidence>
<feature type="domain" description="Xaa-Pro dipeptidyl-peptidase C-terminal" evidence="3">
    <location>
        <begin position="363"/>
        <end position="597"/>
    </location>
</feature>
<evidence type="ECO:0000259" key="3">
    <source>
        <dbReference type="SMART" id="SM00939"/>
    </source>
</evidence>
<reference evidence="4" key="2">
    <citation type="submission" date="2021-09" db="EMBL/GenBank/DDBJ databases">
        <authorList>
            <person name="Gilroy R."/>
        </authorList>
    </citation>
    <scope>NUCLEOTIDE SEQUENCE</scope>
    <source>
        <strain evidence="4">CHK179-5677</strain>
    </source>
</reference>
<keyword evidence="2" id="KW-0732">Signal</keyword>
<evidence type="ECO:0000256" key="2">
    <source>
        <dbReference type="SAM" id="SignalP"/>
    </source>
</evidence>
<dbReference type="Proteomes" id="UP000760668">
    <property type="component" value="Unassembled WGS sequence"/>
</dbReference>
<dbReference type="SUPFAM" id="SSF49785">
    <property type="entry name" value="Galactose-binding domain-like"/>
    <property type="match status" value="1"/>
</dbReference>
<dbReference type="Pfam" id="PF02129">
    <property type="entry name" value="Peptidase_S15"/>
    <property type="match status" value="1"/>
</dbReference>
<reference evidence="4" key="1">
    <citation type="journal article" date="2021" name="PeerJ">
        <title>Extensive microbial diversity within the chicken gut microbiome revealed by metagenomics and culture.</title>
        <authorList>
            <person name="Gilroy R."/>
            <person name="Ravi A."/>
            <person name="Getino M."/>
            <person name="Pursley I."/>
            <person name="Horton D.L."/>
            <person name="Alikhan N.F."/>
            <person name="Baker D."/>
            <person name="Gharbi K."/>
            <person name="Hall N."/>
            <person name="Watson M."/>
            <person name="Adriaenssens E.M."/>
            <person name="Foster-Nyarko E."/>
            <person name="Jarju S."/>
            <person name="Secka A."/>
            <person name="Antonio M."/>
            <person name="Oren A."/>
            <person name="Chaudhuri R.R."/>
            <person name="La Ragione R."/>
            <person name="Hildebrand F."/>
            <person name="Pallen M.J."/>
        </authorList>
    </citation>
    <scope>NUCLEOTIDE SEQUENCE</scope>
    <source>
        <strain evidence="4">CHK179-5677</strain>
    </source>
</reference>
<dbReference type="SMART" id="SM00939">
    <property type="entry name" value="PepX_C"/>
    <property type="match status" value="1"/>
</dbReference>